<gene>
    <name evidence="1" type="ORF">OHK93_006632</name>
</gene>
<proteinExistence type="predicted"/>
<reference evidence="1" key="1">
    <citation type="journal article" date="2023" name="Genome Biol. Evol.">
        <title>First Whole Genome Sequence and Flow Cytometry Genome Size Data for the Lichen-Forming Fungus Ramalina farinacea (Ascomycota).</title>
        <authorList>
            <person name="Llewellyn T."/>
            <person name="Mian S."/>
            <person name="Hill R."/>
            <person name="Leitch I.J."/>
            <person name="Gaya E."/>
        </authorList>
    </citation>
    <scope>NUCLEOTIDE SEQUENCE</scope>
    <source>
        <strain evidence="1">LIQ254RAFAR</strain>
    </source>
</reference>
<accession>A0AA43QIX8</accession>
<comment type="caution">
    <text evidence="1">The sequence shown here is derived from an EMBL/GenBank/DDBJ whole genome shotgun (WGS) entry which is preliminary data.</text>
</comment>
<dbReference type="AlphaFoldDB" id="A0AA43QIX8"/>
<dbReference type="EMBL" id="JAPUFD010000005">
    <property type="protein sequence ID" value="MDI1487363.1"/>
    <property type="molecule type" value="Genomic_DNA"/>
</dbReference>
<keyword evidence="2" id="KW-1185">Reference proteome</keyword>
<name>A0AA43QIX8_9LECA</name>
<evidence type="ECO:0000313" key="2">
    <source>
        <dbReference type="Proteomes" id="UP001161017"/>
    </source>
</evidence>
<dbReference type="Proteomes" id="UP001161017">
    <property type="component" value="Unassembled WGS sequence"/>
</dbReference>
<protein>
    <submittedName>
        <fullName evidence="1">Uncharacterized protein</fullName>
    </submittedName>
</protein>
<evidence type="ECO:0000313" key="1">
    <source>
        <dbReference type="EMBL" id="MDI1487363.1"/>
    </source>
</evidence>
<sequence length="150" mass="17370">MLLVVNAAGLTIRLDIPTRRADRLKQWLLPDASHRLVYLQDCLYHDPEVLVRKQQLAASRHQESPHTILLSLIAQLHNQCLGTTPDIPRRGQQSASRVRQLVRYYTKQEKDPLIGEDVFIEGIRRTHGCKRAASGWDHRSGEFRRAKRYI</sequence>
<organism evidence="1 2">
    <name type="scientific">Ramalina farinacea</name>
    <dbReference type="NCBI Taxonomy" id="258253"/>
    <lineage>
        <taxon>Eukaryota</taxon>
        <taxon>Fungi</taxon>
        <taxon>Dikarya</taxon>
        <taxon>Ascomycota</taxon>
        <taxon>Pezizomycotina</taxon>
        <taxon>Lecanoromycetes</taxon>
        <taxon>OSLEUM clade</taxon>
        <taxon>Lecanoromycetidae</taxon>
        <taxon>Lecanorales</taxon>
        <taxon>Lecanorineae</taxon>
        <taxon>Ramalinaceae</taxon>
        <taxon>Ramalina</taxon>
    </lineage>
</organism>